<reference evidence="2 3" key="1">
    <citation type="submission" date="2020-03" db="EMBL/GenBank/DDBJ databases">
        <title>Whole genome shotgun sequence of Phytohabitans suffuscus NBRC 105367.</title>
        <authorList>
            <person name="Komaki H."/>
            <person name="Tamura T."/>
        </authorList>
    </citation>
    <scope>NUCLEOTIDE SEQUENCE [LARGE SCALE GENOMIC DNA]</scope>
    <source>
        <strain evidence="2 3">NBRC 105367</strain>
    </source>
</reference>
<evidence type="ECO:0000313" key="3">
    <source>
        <dbReference type="Proteomes" id="UP000503011"/>
    </source>
</evidence>
<organism evidence="2 3">
    <name type="scientific">Phytohabitans suffuscus</name>
    <dbReference type="NCBI Taxonomy" id="624315"/>
    <lineage>
        <taxon>Bacteria</taxon>
        <taxon>Bacillati</taxon>
        <taxon>Actinomycetota</taxon>
        <taxon>Actinomycetes</taxon>
        <taxon>Micromonosporales</taxon>
        <taxon>Micromonosporaceae</taxon>
    </lineage>
</organism>
<name>A0A6F8YXU7_9ACTN</name>
<dbReference type="AlphaFoldDB" id="A0A6F8YXU7"/>
<gene>
    <name evidence="2" type="ORF">Psuf_083130</name>
</gene>
<feature type="domain" description="IclR-ED" evidence="1">
    <location>
        <begin position="1"/>
        <end position="66"/>
    </location>
</feature>
<dbReference type="Gene3D" id="3.30.450.40">
    <property type="match status" value="1"/>
</dbReference>
<keyword evidence="3" id="KW-1185">Reference proteome</keyword>
<dbReference type="PROSITE" id="PS51078">
    <property type="entry name" value="ICLR_ED"/>
    <property type="match status" value="1"/>
</dbReference>
<evidence type="ECO:0000259" key="1">
    <source>
        <dbReference type="PROSITE" id="PS51078"/>
    </source>
</evidence>
<proteinExistence type="predicted"/>
<reference evidence="2 3" key="2">
    <citation type="submission" date="2020-03" db="EMBL/GenBank/DDBJ databases">
        <authorList>
            <person name="Ichikawa N."/>
            <person name="Kimura A."/>
            <person name="Kitahashi Y."/>
            <person name="Uohara A."/>
        </authorList>
    </citation>
    <scope>NUCLEOTIDE SEQUENCE [LARGE SCALE GENOMIC DNA]</scope>
    <source>
        <strain evidence="2 3">NBRC 105367</strain>
    </source>
</reference>
<dbReference type="InterPro" id="IPR014757">
    <property type="entry name" value="Tscrpt_reg_IclR_C"/>
</dbReference>
<dbReference type="SUPFAM" id="SSF55781">
    <property type="entry name" value="GAF domain-like"/>
    <property type="match status" value="1"/>
</dbReference>
<dbReference type="RefSeq" id="WP_232075621.1">
    <property type="nucleotide sequence ID" value="NZ_AP022871.1"/>
</dbReference>
<dbReference type="Proteomes" id="UP000503011">
    <property type="component" value="Chromosome"/>
</dbReference>
<sequence length="66" mass="6743">MTEARGRGYVVTHGQLTPGAIGVAAPLRDRTGRSLDASISVVALRELDIERAGELVVQAAGAVTAA</sequence>
<protein>
    <recommendedName>
        <fullName evidence="1">IclR-ED domain-containing protein</fullName>
    </recommendedName>
</protein>
<dbReference type="InterPro" id="IPR029016">
    <property type="entry name" value="GAF-like_dom_sf"/>
</dbReference>
<dbReference type="EMBL" id="AP022871">
    <property type="protein sequence ID" value="BCB91000.1"/>
    <property type="molecule type" value="Genomic_DNA"/>
</dbReference>
<evidence type="ECO:0000313" key="2">
    <source>
        <dbReference type="EMBL" id="BCB91000.1"/>
    </source>
</evidence>
<accession>A0A6F8YXU7</accession>
<dbReference type="KEGG" id="psuu:Psuf_083130"/>